<protein>
    <submittedName>
        <fullName evidence="2">Uncharacterized protein</fullName>
    </submittedName>
</protein>
<accession>A0A8K0NLI7</accession>
<evidence type="ECO:0000313" key="3">
    <source>
        <dbReference type="Proteomes" id="UP000812966"/>
    </source>
</evidence>
<gene>
    <name evidence="2" type="ORF">FFLO_07058</name>
</gene>
<feature type="compositionally biased region" description="Low complexity" evidence="1">
    <location>
        <begin position="114"/>
        <end position="134"/>
    </location>
</feature>
<organism evidence="2 3">
    <name type="scientific">Filobasidium floriforme</name>
    <dbReference type="NCBI Taxonomy" id="5210"/>
    <lineage>
        <taxon>Eukaryota</taxon>
        <taxon>Fungi</taxon>
        <taxon>Dikarya</taxon>
        <taxon>Basidiomycota</taxon>
        <taxon>Agaricomycotina</taxon>
        <taxon>Tremellomycetes</taxon>
        <taxon>Filobasidiales</taxon>
        <taxon>Filobasidiaceae</taxon>
        <taxon>Filobasidium</taxon>
    </lineage>
</organism>
<proteinExistence type="predicted"/>
<reference evidence="2" key="1">
    <citation type="submission" date="2020-04" db="EMBL/GenBank/DDBJ databases">
        <title>Analysis of mating type loci in Filobasidium floriforme.</title>
        <authorList>
            <person name="Nowrousian M."/>
        </authorList>
    </citation>
    <scope>NUCLEOTIDE SEQUENCE</scope>
    <source>
        <strain evidence="2">CBS 6242</strain>
    </source>
</reference>
<comment type="caution">
    <text evidence="2">The sequence shown here is derived from an EMBL/GenBank/DDBJ whole genome shotgun (WGS) entry which is preliminary data.</text>
</comment>
<name>A0A8K0NLI7_9TREE</name>
<sequence length="308" mass="35233">MIPSCIFYPHANYTTVINSISNRSNSVNEELGADPSSFEGRSTNGSILTNQGTEIAREQRTKPRDLSPNGHLFHFGWHIPKQNVSYLSNKKVDVMTKLWQRIKDRVGSSKREPSVSAQSRSSAQTSTYQTSESAPQIASTNTATLSFSFQQPNERTVYTKPAQDVPIDINSLRGTRLYRIGFHFVSIQSPCPFFHAANIRSFRFLFATVPQDRRRDLWLRDLYDGNPHLVTETETLPQGHYVIALEHIGYSIIEWARELDLTEGRTLFEHRLKTWAGCYPDKEEVQTTRKWIREAAGYDEARGVYPEE</sequence>
<feature type="region of interest" description="Disordered" evidence="1">
    <location>
        <begin position="28"/>
        <end position="47"/>
    </location>
</feature>
<dbReference type="EMBL" id="JABELV010000334">
    <property type="protein sequence ID" value="KAG7527316.1"/>
    <property type="molecule type" value="Genomic_DNA"/>
</dbReference>
<evidence type="ECO:0000256" key="1">
    <source>
        <dbReference type="SAM" id="MobiDB-lite"/>
    </source>
</evidence>
<dbReference type="AlphaFoldDB" id="A0A8K0NLI7"/>
<keyword evidence="3" id="KW-1185">Reference proteome</keyword>
<evidence type="ECO:0000313" key="2">
    <source>
        <dbReference type="EMBL" id="KAG7527316.1"/>
    </source>
</evidence>
<feature type="region of interest" description="Disordered" evidence="1">
    <location>
        <begin position="105"/>
        <end position="137"/>
    </location>
</feature>
<dbReference type="Proteomes" id="UP000812966">
    <property type="component" value="Unassembled WGS sequence"/>
</dbReference>